<sequence length="69" mass="8044">MKQEVIEETIKVVLMLMLLDIGCKTLKEELWIGRINRKERYRETSYSGIKFILSKSLDELVRASATVLL</sequence>
<proteinExistence type="predicted"/>
<dbReference type="AlphaFoldDB" id="B9S1Y9"/>
<reference evidence="2" key="1">
    <citation type="journal article" date="2010" name="Nat. Biotechnol.">
        <title>Draft genome sequence of the oilseed species Ricinus communis.</title>
        <authorList>
            <person name="Chan A.P."/>
            <person name="Crabtree J."/>
            <person name="Zhao Q."/>
            <person name="Lorenzi H."/>
            <person name="Orvis J."/>
            <person name="Puiu D."/>
            <person name="Melake-Berhan A."/>
            <person name="Jones K.M."/>
            <person name="Redman J."/>
            <person name="Chen G."/>
            <person name="Cahoon E.B."/>
            <person name="Gedil M."/>
            <person name="Stanke M."/>
            <person name="Haas B.J."/>
            <person name="Wortman J.R."/>
            <person name="Fraser-Liggett C.M."/>
            <person name="Ravel J."/>
            <person name="Rabinowicz P.D."/>
        </authorList>
    </citation>
    <scope>NUCLEOTIDE SEQUENCE [LARGE SCALE GENOMIC DNA]</scope>
    <source>
        <strain evidence="2">cv. Hale</strain>
    </source>
</reference>
<dbReference type="InParanoid" id="B9S1Y9"/>
<name>B9S1Y9_RICCO</name>
<dbReference type="Proteomes" id="UP000008311">
    <property type="component" value="Unassembled WGS sequence"/>
</dbReference>
<accession>B9S1Y9</accession>
<protein>
    <submittedName>
        <fullName evidence="1">Uncharacterized protein</fullName>
    </submittedName>
</protein>
<dbReference type="EMBL" id="EQ973846">
    <property type="protein sequence ID" value="EEF42332.1"/>
    <property type="molecule type" value="Genomic_DNA"/>
</dbReference>
<keyword evidence="2" id="KW-1185">Reference proteome</keyword>
<evidence type="ECO:0000313" key="1">
    <source>
        <dbReference type="EMBL" id="EEF42332.1"/>
    </source>
</evidence>
<evidence type="ECO:0000313" key="2">
    <source>
        <dbReference type="Proteomes" id="UP000008311"/>
    </source>
</evidence>
<organism evidence="1 2">
    <name type="scientific">Ricinus communis</name>
    <name type="common">Castor bean</name>
    <dbReference type="NCBI Taxonomy" id="3988"/>
    <lineage>
        <taxon>Eukaryota</taxon>
        <taxon>Viridiplantae</taxon>
        <taxon>Streptophyta</taxon>
        <taxon>Embryophyta</taxon>
        <taxon>Tracheophyta</taxon>
        <taxon>Spermatophyta</taxon>
        <taxon>Magnoliopsida</taxon>
        <taxon>eudicotyledons</taxon>
        <taxon>Gunneridae</taxon>
        <taxon>Pentapetalae</taxon>
        <taxon>rosids</taxon>
        <taxon>fabids</taxon>
        <taxon>Malpighiales</taxon>
        <taxon>Euphorbiaceae</taxon>
        <taxon>Acalyphoideae</taxon>
        <taxon>Acalypheae</taxon>
        <taxon>Ricinus</taxon>
    </lineage>
</organism>
<gene>
    <name evidence="1" type="ORF">RCOM_1324400</name>
</gene>